<gene>
    <name evidence="2" type="ORF">EH243_16055</name>
</gene>
<proteinExistence type="predicted"/>
<dbReference type="AlphaFoldDB" id="A0A430KMI2"/>
<name>A0A430KMI2_9GAMM</name>
<organism evidence="2 3">
    <name type="scientific">Amphritea opalescens</name>
    <dbReference type="NCBI Taxonomy" id="2490544"/>
    <lineage>
        <taxon>Bacteria</taxon>
        <taxon>Pseudomonadati</taxon>
        <taxon>Pseudomonadota</taxon>
        <taxon>Gammaproteobacteria</taxon>
        <taxon>Oceanospirillales</taxon>
        <taxon>Oceanospirillaceae</taxon>
        <taxon>Amphritea</taxon>
    </lineage>
</organism>
<evidence type="ECO:0000313" key="3">
    <source>
        <dbReference type="Proteomes" id="UP000283087"/>
    </source>
</evidence>
<dbReference type="Pfam" id="PF01471">
    <property type="entry name" value="PG_binding_1"/>
    <property type="match status" value="1"/>
</dbReference>
<feature type="domain" description="Peptidoglycan binding-like" evidence="1">
    <location>
        <begin position="319"/>
        <end position="373"/>
    </location>
</feature>
<dbReference type="SUPFAM" id="SSF47090">
    <property type="entry name" value="PGBD-like"/>
    <property type="match status" value="1"/>
</dbReference>
<dbReference type="InterPro" id="IPR036365">
    <property type="entry name" value="PGBD-like_sf"/>
</dbReference>
<keyword evidence="3" id="KW-1185">Reference proteome</keyword>
<dbReference type="EMBL" id="RQXW01000019">
    <property type="protein sequence ID" value="RTE64682.1"/>
    <property type="molecule type" value="Genomic_DNA"/>
</dbReference>
<protein>
    <submittedName>
        <fullName evidence="2">Peptidoglycan-binding protein</fullName>
    </submittedName>
</protein>
<dbReference type="OrthoDB" id="7622008at2"/>
<reference evidence="2 3" key="1">
    <citation type="submission" date="2018-11" db="EMBL/GenBank/DDBJ databases">
        <title>The draft genome sequence of Amphritea opalescens ANRC-JH13T.</title>
        <authorList>
            <person name="Fang Z."/>
            <person name="Zhang Y."/>
            <person name="Han X."/>
        </authorList>
    </citation>
    <scope>NUCLEOTIDE SEQUENCE [LARGE SCALE GENOMIC DNA]</scope>
    <source>
        <strain evidence="2 3">ANRC-JH13</strain>
    </source>
</reference>
<evidence type="ECO:0000313" key="2">
    <source>
        <dbReference type="EMBL" id="RTE64682.1"/>
    </source>
</evidence>
<comment type="caution">
    <text evidence="2">The sequence shown here is derived from an EMBL/GenBank/DDBJ whole genome shotgun (WGS) entry which is preliminary data.</text>
</comment>
<dbReference type="InterPro" id="IPR002477">
    <property type="entry name" value="Peptidoglycan-bd-like"/>
</dbReference>
<accession>A0A430KMI2</accession>
<dbReference type="Proteomes" id="UP000283087">
    <property type="component" value="Unassembled WGS sequence"/>
</dbReference>
<dbReference type="InterPro" id="IPR036366">
    <property type="entry name" value="PGBDSf"/>
</dbReference>
<evidence type="ECO:0000259" key="1">
    <source>
        <dbReference type="Pfam" id="PF01471"/>
    </source>
</evidence>
<dbReference type="Gene3D" id="1.10.101.10">
    <property type="entry name" value="PGBD-like superfamily/PGBD"/>
    <property type="match status" value="1"/>
</dbReference>
<sequence>MPVPAKYDVVKEKKLVRKAEQVWRIDKSIKSAPASQNLLAAAAADGIDLDAATPGMCFHEHYVPAEFEQVNESVLTREAYDKVSVVPAQYRWVEKRVMVKEASSRIEEVPAQYKTVTEQVVDVPAHTVWKKGTGPIQKIDQATGEIMCLIDVPASYKTVSREVLVTPASTRTIEIPAEYKMVKVQELVAEAREERTAVPAVYSDVALTKKVHDYEFDWHEVHDMTHPKRTRTGNQICLTETPAKYETVERTVVVQPAGFKRKDIPAKYETVEVTKLATAPQEKRFEIPAEYKTVTLSKLDKEGYMEWRSILCDTNMTTTNISHIQKALLAGGFDPGRIDGVIGRETMSAVNAFQRANDLPVDEYINMQTVKALGVSL</sequence>